<name>A0A370NCX0_9BURK</name>
<dbReference type="RefSeq" id="WP_115100184.1">
    <property type="nucleotide sequence ID" value="NZ_QHKS01000004.1"/>
</dbReference>
<keyword evidence="3" id="KW-1185">Reference proteome</keyword>
<gene>
    <name evidence="2" type="ORF">DLM46_07800</name>
</gene>
<dbReference type="EMBL" id="QHKS01000004">
    <property type="protein sequence ID" value="RDK03423.1"/>
    <property type="molecule type" value="Genomic_DNA"/>
</dbReference>
<organism evidence="2 3">
    <name type="scientific">Paraburkholderia lacunae</name>
    <dbReference type="NCBI Taxonomy" id="2211104"/>
    <lineage>
        <taxon>Bacteria</taxon>
        <taxon>Pseudomonadati</taxon>
        <taxon>Pseudomonadota</taxon>
        <taxon>Betaproteobacteria</taxon>
        <taxon>Burkholderiales</taxon>
        <taxon>Burkholderiaceae</taxon>
        <taxon>Paraburkholderia</taxon>
    </lineage>
</organism>
<protein>
    <submittedName>
        <fullName evidence="2">Uncharacterized protein</fullName>
    </submittedName>
</protein>
<proteinExistence type="predicted"/>
<comment type="caution">
    <text evidence="2">The sequence shown here is derived from an EMBL/GenBank/DDBJ whole genome shotgun (WGS) entry which is preliminary data.</text>
</comment>
<evidence type="ECO:0000313" key="3">
    <source>
        <dbReference type="Proteomes" id="UP000254875"/>
    </source>
</evidence>
<feature type="chain" id="PRO_5016835231" evidence="1">
    <location>
        <begin position="23"/>
        <end position="74"/>
    </location>
</feature>
<dbReference type="AlphaFoldDB" id="A0A370NCX0"/>
<sequence>MRRLWSAWLALFLAALPLVSHAVAVNGGPTAVLVTVVDTTTAIPGGSGTFFSWPPDPCISGANVAFRGINDLLR</sequence>
<evidence type="ECO:0000256" key="1">
    <source>
        <dbReference type="SAM" id="SignalP"/>
    </source>
</evidence>
<dbReference type="Proteomes" id="UP000254875">
    <property type="component" value="Unassembled WGS sequence"/>
</dbReference>
<accession>A0A370NCX0</accession>
<reference evidence="3" key="1">
    <citation type="submission" date="2018-05" db="EMBL/GenBank/DDBJ databases">
        <authorList>
            <person name="Feng T."/>
        </authorList>
    </citation>
    <scope>NUCLEOTIDE SEQUENCE [LARGE SCALE GENOMIC DNA]</scope>
    <source>
        <strain evidence="3">S27</strain>
    </source>
</reference>
<evidence type="ECO:0000313" key="2">
    <source>
        <dbReference type="EMBL" id="RDK03423.1"/>
    </source>
</evidence>
<keyword evidence="1" id="KW-0732">Signal</keyword>
<feature type="signal peptide" evidence="1">
    <location>
        <begin position="1"/>
        <end position="22"/>
    </location>
</feature>